<dbReference type="InterPro" id="IPR050131">
    <property type="entry name" value="Peptidase_S8_subtilisin-like"/>
</dbReference>
<evidence type="ECO:0000256" key="5">
    <source>
        <dbReference type="ARBA" id="ARBA00022825"/>
    </source>
</evidence>
<comment type="similarity">
    <text evidence="1">Belongs to the peptidase S8 family.</text>
</comment>
<keyword evidence="3 8" id="KW-0732">Signal</keyword>
<dbReference type="PANTHER" id="PTHR43806">
    <property type="entry name" value="PEPTIDASE S8"/>
    <property type="match status" value="1"/>
</dbReference>
<evidence type="ECO:0000313" key="11">
    <source>
        <dbReference type="Proteomes" id="UP001141434"/>
    </source>
</evidence>
<dbReference type="RefSeq" id="XP_056513659.1">
    <property type="nucleotide sequence ID" value="XM_056652592.1"/>
</dbReference>
<dbReference type="Pfam" id="PF00082">
    <property type="entry name" value="Peptidase_S8"/>
    <property type="match status" value="1"/>
</dbReference>
<keyword evidence="2" id="KW-0645">Protease</keyword>
<dbReference type="SUPFAM" id="SSF52743">
    <property type="entry name" value="Subtilisin-like"/>
    <property type="match status" value="1"/>
</dbReference>
<name>A0A9W9FQR4_9EURO</name>
<dbReference type="GO" id="GO:0006508">
    <property type="term" value="P:proteolysis"/>
    <property type="evidence" value="ECO:0007669"/>
    <property type="project" value="UniProtKB-KW"/>
</dbReference>
<protein>
    <submittedName>
        <fullName evidence="10">Subtilisin-like protein</fullName>
    </submittedName>
</protein>
<dbReference type="InterPro" id="IPR000209">
    <property type="entry name" value="Peptidase_S8/S53_dom"/>
</dbReference>
<feature type="compositionally biased region" description="Basic and acidic residues" evidence="7">
    <location>
        <begin position="181"/>
        <end position="198"/>
    </location>
</feature>
<proteinExistence type="inferred from homology"/>
<comment type="caution">
    <text evidence="10">The sequence shown here is derived from an EMBL/GenBank/DDBJ whole genome shotgun (WGS) entry which is preliminary data.</text>
</comment>
<dbReference type="AlphaFoldDB" id="A0A9W9FQR4"/>
<evidence type="ECO:0000256" key="8">
    <source>
        <dbReference type="SAM" id="SignalP"/>
    </source>
</evidence>
<dbReference type="EMBL" id="JAPMSZ010000004">
    <property type="protein sequence ID" value="KAJ5104663.1"/>
    <property type="molecule type" value="Genomic_DNA"/>
</dbReference>
<dbReference type="InterPro" id="IPR036852">
    <property type="entry name" value="Peptidase_S8/S53_dom_sf"/>
</dbReference>
<keyword evidence="5" id="KW-0720">Serine protease</keyword>
<dbReference type="OrthoDB" id="206201at2759"/>
<feature type="chain" id="PRO_5040877792" evidence="8">
    <location>
        <begin position="18"/>
        <end position="445"/>
    </location>
</feature>
<keyword evidence="4" id="KW-0378">Hydrolase</keyword>
<accession>A0A9W9FQR4</accession>
<evidence type="ECO:0000256" key="7">
    <source>
        <dbReference type="SAM" id="MobiDB-lite"/>
    </source>
</evidence>
<dbReference type="PANTHER" id="PTHR43806:SF11">
    <property type="entry name" value="CEREVISIN-RELATED"/>
    <property type="match status" value="1"/>
</dbReference>
<feature type="region of interest" description="Disordered" evidence="7">
    <location>
        <begin position="175"/>
        <end position="198"/>
    </location>
</feature>
<feature type="domain" description="Peptidase S8/S53" evidence="9">
    <location>
        <begin position="135"/>
        <end position="391"/>
    </location>
</feature>
<evidence type="ECO:0000259" key="9">
    <source>
        <dbReference type="Pfam" id="PF00082"/>
    </source>
</evidence>
<dbReference type="Proteomes" id="UP001141434">
    <property type="component" value="Unassembled WGS sequence"/>
</dbReference>
<evidence type="ECO:0000256" key="3">
    <source>
        <dbReference type="ARBA" id="ARBA00022729"/>
    </source>
</evidence>
<sequence length="445" mass="49432">MRLLSSLLLFQAATCYAVNPRLYNYLAPSKSTDTPREARTFLFNETGNERRISNEPEDDEENVNHKQRRDNDTLEAPKIPPEEADNTKNSLEKRYRWEDIYAVQKNAPPELIQISEPATSLSNLYLFYIYEKPAGQNIYIYIIDRGVANPDELRRRGVPGWVHIAHELPMHRRRSAIQTQHSKDHGEHPEVDDDPRSHGTAEAIKAAGTEYGASKNTIIIPVKIGPNSFRDLYYGILAAGQDIDANKHRRARRSIVLVSTGSDVPLSEDSNESKNFAALISRLQTLGVPFVTAAGNSALKPDSQGRPRVNIDTSPAVVAARGLPMSVVGNVNMEGNFAADSQRGSLLTGSAGGIFSTVLDKNGQLPRHLPSGTSVSAPLWAGEMANTMSTPRFQAATQQLSLPNFVSYVFQYMIHRRTCVRNGNRVLCNGVTEEVQQYFRSRVIC</sequence>
<evidence type="ECO:0000256" key="2">
    <source>
        <dbReference type="ARBA" id="ARBA00022670"/>
    </source>
</evidence>
<reference evidence="10" key="1">
    <citation type="submission" date="2022-11" db="EMBL/GenBank/DDBJ databases">
        <authorList>
            <person name="Petersen C."/>
        </authorList>
    </citation>
    <scope>NUCLEOTIDE SEQUENCE</scope>
    <source>
        <strain evidence="10">IBT 34128</strain>
    </source>
</reference>
<dbReference type="GeneID" id="81391760"/>
<gene>
    <name evidence="10" type="ORF">NUU61_002010</name>
</gene>
<feature type="region of interest" description="Disordered" evidence="7">
    <location>
        <begin position="45"/>
        <end position="88"/>
    </location>
</feature>
<evidence type="ECO:0000313" key="10">
    <source>
        <dbReference type="EMBL" id="KAJ5104663.1"/>
    </source>
</evidence>
<dbReference type="GO" id="GO:0004252">
    <property type="term" value="F:serine-type endopeptidase activity"/>
    <property type="evidence" value="ECO:0007669"/>
    <property type="project" value="InterPro"/>
</dbReference>
<feature type="signal peptide" evidence="8">
    <location>
        <begin position="1"/>
        <end position="17"/>
    </location>
</feature>
<organism evidence="10 11">
    <name type="scientific">Penicillium alfredii</name>
    <dbReference type="NCBI Taxonomy" id="1506179"/>
    <lineage>
        <taxon>Eukaryota</taxon>
        <taxon>Fungi</taxon>
        <taxon>Dikarya</taxon>
        <taxon>Ascomycota</taxon>
        <taxon>Pezizomycotina</taxon>
        <taxon>Eurotiomycetes</taxon>
        <taxon>Eurotiomycetidae</taxon>
        <taxon>Eurotiales</taxon>
        <taxon>Aspergillaceae</taxon>
        <taxon>Penicillium</taxon>
    </lineage>
</organism>
<evidence type="ECO:0000256" key="1">
    <source>
        <dbReference type="ARBA" id="ARBA00011073"/>
    </source>
</evidence>
<keyword evidence="11" id="KW-1185">Reference proteome</keyword>
<dbReference type="Gene3D" id="3.40.50.200">
    <property type="entry name" value="Peptidase S8/S53 domain"/>
    <property type="match status" value="1"/>
</dbReference>
<reference evidence="10" key="2">
    <citation type="journal article" date="2023" name="IMA Fungus">
        <title>Comparative genomic study of the Penicillium genus elucidates a diverse pangenome and 15 lateral gene transfer events.</title>
        <authorList>
            <person name="Petersen C."/>
            <person name="Sorensen T."/>
            <person name="Nielsen M.R."/>
            <person name="Sondergaard T.E."/>
            <person name="Sorensen J.L."/>
            <person name="Fitzpatrick D.A."/>
            <person name="Frisvad J.C."/>
            <person name="Nielsen K.L."/>
        </authorList>
    </citation>
    <scope>NUCLEOTIDE SEQUENCE</scope>
    <source>
        <strain evidence="10">IBT 34128</strain>
    </source>
</reference>
<evidence type="ECO:0000256" key="4">
    <source>
        <dbReference type="ARBA" id="ARBA00022801"/>
    </source>
</evidence>
<evidence type="ECO:0000256" key="6">
    <source>
        <dbReference type="ARBA" id="ARBA00023145"/>
    </source>
</evidence>
<dbReference type="PRINTS" id="PR00723">
    <property type="entry name" value="SUBTILISIN"/>
</dbReference>
<dbReference type="InterPro" id="IPR015500">
    <property type="entry name" value="Peptidase_S8_subtilisin-rel"/>
</dbReference>
<keyword evidence="6" id="KW-0865">Zymogen</keyword>